<reference evidence="6" key="2">
    <citation type="submission" date="2025-08" db="UniProtKB">
        <authorList>
            <consortium name="Ensembl"/>
        </authorList>
    </citation>
    <scope>IDENTIFICATION</scope>
</reference>
<keyword evidence="7" id="KW-1185">Reference proteome</keyword>
<dbReference type="InterPro" id="IPR042866">
    <property type="entry name" value="SUSD6"/>
</dbReference>
<evidence type="ECO:0000313" key="6">
    <source>
        <dbReference type="Ensembl" id="ENSPFOP00000013101.2"/>
    </source>
</evidence>
<dbReference type="Gene3D" id="2.10.70.10">
    <property type="entry name" value="Complement Module, domain 1"/>
    <property type="match status" value="2"/>
</dbReference>
<comment type="caution">
    <text evidence="2">Lacks conserved residue(s) required for the propagation of feature annotation.</text>
</comment>
<dbReference type="GeneTree" id="ENSGT00940000157120"/>
<dbReference type="AlphaFoldDB" id="A0A087Y4Z8"/>
<feature type="domain" description="Sushi" evidence="5">
    <location>
        <begin position="39"/>
        <end position="101"/>
    </location>
</feature>
<feature type="chain" id="PRO_5001833988" description="Sushi domain-containing protein" evidence="4">
    <location>
        <begin position="39"/>
        <end position="241"/>
    </location>
</feature>
<dbReference type="Pfam" id="PF00084">
    <property type="entry name" value="Sushi"/>
    <property type="match status" value="2"/>
</dbReference>
<feature type="signal peptide" evidence="4">
    <location>
        <begin position="1"/>
        <end position="38"/>
    </location>
</feature>
<accession>A0A087Y4Z8</accession>
<dbReference type="SUPFAM" id="SSF57535">
    <property type="entry name" value="Complement control module/SCR domain"/>
    <property type="match status" value="2"/>
</dbReference>
<dbReference type="PROSITE" id="PS50923">
    <property type="entry name" value="SUSHI"/>
    <property type="match status" value="2"/>
</dbReference>
<name>A0A087Y4Z8_POEFO</name>
<evidence type="ECO:0000256" key="4">
    <source>
        <dbReference type="SAM" id="SignalP"/>
    </source>
</evidence>
<keyword evidence="1 2" id="KW-1015">Disulfide bond</keyword>
<dbReference type="SMART" id="SM00032">
    <property type="entry name" value="CCP"/>
    <property type="match status" value="2"/>
</dbReference>
<dbReference type="PANTHER" id="PTHR46839">
    <property type="entry name" value="SUSHI DOMAIN-CONTAINING PROTEIN 6"/>
    <property type="match status" value="1"/>
</dbReference>
<dbReference type="CDD" id="cd00033">
    <property type="entry name" value="CCP"/>
    <property type="match status" value="2"/>
</dbReference>
<proteinExistence type="predicted"/>
<dbReference type="STRING" id="48698.ENSPFOP00000013101"/>
<dbReference type="OMA" id="CIRNDAV"/>
<keyword evidence="3" id="KW-0812">Transmembrane</keyword>
<sequence length="241" mass="26638">MCNGISESISNAFWAHTSATARSFVLLLVLTLASTGQGSGCIRPSVVQHGSTNLTDTNRSLFPVGTVLQYSCDPGYLLIGRSILTCTSIGDWSSNLPRCIRNDAVCQPPYQPENGGYTCHPSPCRRFSHGTVVEYFCDEGYILKGDYKFRTCRYYGQWDNQMKISCVMEQGKEYHIPTLPLGMPALSIVASTASSVALILLLVVLFVLLQPKLKSFHRDQQSLSLDSEMDYSDDMPLLKEA</sequence>
<dbReference type="Ensembl" id="ENSPFOT00000013119.2">
    <property type="protein sequence ID" value="ENSPFOP00000013101.2"/>
    <property type="gene ID" value="ENSPFOG00000013085.2"/>
</dbReference>
<dbReference type="InterPro" id="IPR035976">
    <property type="entry name" value="Sushi/SCR/CCP_sf"/>
</dbReference>
<reference evidence="6" key="3">
    <citation type="submission" date="2025-09" db="UniProtKB">
        <authorList>
            <consortium name="Ensembl"/>
        </authorList>
    </citation>
    <scope>IDENTIFICATION</scope>
</reference>
<evidence type="ECO:0000313" key="7">
    <source>
        <dbReference type="Proteomes" id="UP000028760"/>
    </source>
</evidence>
<reference evidence="7" key="1">
    <citation type="submission" date="2013-10" db="EMBL/GenBank/DDBJ databases">
        <authorList>
            <person name="Schartl M."/>
            <person name="Warren W."/>
        </authorList>
    </citation>
    <scope>NUCLEOTIDE SEQUENCE [LARGE SCALE GENOMIC DNA]</scope>
    <source>
        <strain evidence="7">female</strain>
    </source>
</reference>
<feature type="disulfide bond" evidence="2">
    <location>
        <begin position="72"/>
        <end position="99"/>
    </location>
</feature>
<keyword evidence="2" id="KW-0768">Sushi</keyword>
<dbReference type="EMBL" id="AYCK01003414">
    <property type="status" value="NOT_ANNOTATED_CDS"/>
    <property type="molecule type" value="Genomic_DNA"/>
</dbReference>
<protein>
    <recommendedName>
        <fullName evidence="5">Sushi domain-containing protein</fullName>
    </recommendedName>
</protein>
<keyword evidence="3" id="KW-0472">Membrane</keyword>
<dbReference type="GO" id="GO:0006974">
    <property type="term" value="P:DNA damage response"/>
    <property type="evidence" value="ECO:0007669"/>
    <property type="project" value="TreeGrafter"/>
</dbReference>
<dbReference type="PANTHER" id="PTHR46839:SF1">
    <property type="entry name" value="SUSHI DOMAIN-CONTAINING 6"/>
    <property type="match status" value="1"/>
</dbReference>
<organism evidence="6 7">
    <name type="scientific">Poecilia formosa</name>
    <name type="common">Amazon molly</name>
    <name type="synonym">Limia formosa</name>
    <dbReference type="NCBI Taxonomy" id="48698"/>
    <lineage>
        <taxon>Eukaryota</taxon>
        <taxon>Metazoa</taxon>
        <taxon>Chordata</taxon>
        <taxon>Craniata</taxon>
        <taxon>Vertebrata</taxon>
        <taxon>Euteleostomi</taxon>
        <taxon>Actinopterygii</taxon>
        <taxon>Neopterygii</taxon>
        <taxon>Teleostei</taxon>
        <taxon>Neoteleostei</taxon>
        <taxon>Acanthomorphata</taxon>
        <taxon>Ovalentaria</taxon>
        <taxon>Atherinomorphae</taxon>
        <taxon>Cyprinodontiformes</taxon>
        <taxon>Poeciliidae</taxon>
        <taxon>Poeciliinae</taxon>
        <taxon>Poecilia</taxon>
    </lineage>
</organism>
<feature type="transmembrane region" description="Helical" evidence="3">
    <location>
        <begin position="185"/>
        <end position="209"/>
    </location>
</feature>
<dbReference type="InterPro" id="IPR000436">
    <property type="entry name" value="Sushi_SCR_CCP_dom"/>
</dbReference>
<keyword evidence="3" id="KW-1133">Transmembrane helix</keyword>
<evidence type="ECO:0000256" key="3">
    <source>
        <dbReference type="SAM" id="Phobius"/>
    </source>
</evidence>
<keyword evidence="4" id="KW-0732">Signal</keyword>
<feature type="domain" description="Sushi" evidence="5">
    <location>
        <begin position="117"/>
        <end position="168"/>
    </location>
</feature>
<dbReference type="Proteomes" id="UP000028760">
    <property type="component" value="Unassembled WGS sequence"/>
</dbReference>
<evidence type="ECO:0000256" key="1">
    <source>
        <dbReference type="ARBA" id="ARBA00023157"/>
    </source>
</evidence>
<evidence type="ECO:0000256" key="2">
    <source>
        <dbReference type="PROSITE-ProRule" id="PRU00302"/>
    </source>
</evidence>
<evidence type="ECO:0000259" key="5">
    <source>
        <dbReference type="PROSITE" id="PS50923"/>
    </source>
</evidence>